<sequence>MVIIIINLLMKTKVLSKDFKLAKEINKIKVLRTVMVIIIIKLLKKNKVLVLILMI</sequence>
<organism evidence="1">
    <name type="scientific">Treponema denticola H-22</name>
    <dbReference type="NCBI Taxonomy" id="999432"/>
    <lineage>
        <taxon>Bacteria</taxon>
        <taxon>Pseudomonadati</taxon>
        <taxon>Spirochaetota</taxon>
        <taxon>Spirochaetia</taxon>
        <taxon>Spirochaetales</taxon>
        <taxon>Treponemataceae</taxon>
        <taxon>Treponema</taxon>
    </lineage>
</organism>
<dbReference type="PATRIC" id="fig|999432.5.peg.602"/>
<dbReference type="EMBL" id="AGDV01000005">
    <property type="protein sequence ID" value="EMB35306.1"/>
    <property type="molecule type" value="Genomic_DNA"/>
</dbReference>
<dbReference type="Proteomes" id="UP000011705">
    <property type="component" value="Chromosome"/>
</dbReference>
<accession>A0A0E2E6M8</accession>
<evidence type="ECO:0000313" key="1">
    <source>
        <dbReference type="EMBL" id="EMB35306.1"/>
    </source>
</evidence>
<comment type="caution">
    <text evidence="1">The sequence shown here is derived from an EMBL/GenBank/DDBJ whole genome shotgun (WGS) entry which is preliminary data.</text>
</comment>
<proteinExistence type="predicted"/>
<dbReference type="AlphaFoldDB" id="A0A0E2E6M8"/>
<protein>
    <submittedName>
        <fullName evidence="1">Uncharacterized protein</fullName>
    </submittedName>
</protein>
<name>A0A0E2E6M8_TREDN</name>
<reference evidence="1" key="1">
    <citation type="submission" date="2012-01" db="EMBL/GenBank/DDBJ databases">
        <title>The Genome Sequence of Treponema denticola H-22.</title>
        <authorList>
            <consortium name="The Broad Institute Genome Sequencing Platform"/>
            <person name="Earl A."/>
            <person name="Ward D."/>
            <person name="Feldgarden M."/>
            <person name="Gevers D."/>
            <person name="Blanton J.M."/>
            <person name="Fenno C.J."/>
            <person name="Baranova O.V."/>
            <person name="Mathney J."/>
            <person name="Dewhirst F.E."/>
            <person name="Izard J."/>
            <person name="Young S.K."/>
            <person name="Zeng Q."/>
            <person name="Gargeya S."/>
            <person name="Fitzgerald M."/>
            <person name="Haas B."/>
            <person name="Abouelleil A."/>
            <person name="Alvarado L."/>
            <person name="Arachchi H.M."/>
            <person name="Berlin A."/>
            <person name="Chapman S.B."/>
            <person name="Gearin G."/>
            <person name="Goldberg J."/>
            <person name="Griggs A."/>
            <person name="Gujja S."/>
            <person name="Hansen M."/>
            <person name="Heiman D."/>
            <person name="Howarth C."/>
            <person name="Larimer J."/>
            <person name="Lui A."/>
            <person name="MacDonald P.J.P."/>
            <person name="McCowen C."/>
            <person name="Montmayeur A."/>
            <person name="Murphy C."/>
            <person name="Neiman D."/>
            <person name="Pearson M."/>
            <person name="Priest M."/>
            <person name="Roberts A."/>
            <person name="Saif S."/>
            <person name="Shea T."/>
            <person name="Sisk P."/>
            <person name="Stolte C."/>
            <person name="Sykes S."/>
            <person name="Wortman J."/>
            <person name="Nusbaum C."/>
            <person name="Birren B."/>
        </authorList>
    </citation>
    <scope>NUCLEOTIDE SEQUENCE [LARGE SCALE GENOMIC DNA]</scope>
    <source>
        <strain evidence="1">H-22</strain>
    </source>
</reference>
<gene>
    <name evidence="1" type="ORF">HMPREF9726_00581</name>
</gene>
<dbReference type="HOGENOM" id="CLU_3031108_0_0_12"/>